<feature type="transmembrane region" description="Helical" evidence="2">
    <location>
        <begin position="57"/>
        <end position="79"/>
    </location>
</feature>
<dbReference type="STRING" id="1441930.Z042_06400"/>
<proteinExistence type="inferred from homology"/>
<feature type="transmembrane region" description="Helical" evidence="2">
    <location>
        <begin position="91"/>
        <end position="110"/>
    </location>
</feature>
<dbReference type="KEGG" id="sfo:Z042_06400"/>
<evidence type="ECO:0000313" key="4">
    <source>
        <dbReference type="Proteomes" id="UP000019030"/>
    </source>
</evidence>
<feature type="transmembrane region" description="Helical" evidence="2">
    <location>
        <begin position="116"/>
        <end position="133"/>
    </location>
</feature>
<dbReference type="EMBL" id="CP007044">
    <property type="protein sequence ID" value="AHG19289.1"/>
    <property type="molecule type" value="Genomic_DNA"/>
</dbReference>
<dbReference type="HOGENOM" id="CLU_027408_0_2_6"/>
<evidence type="ECO:0000313" key="3">
    <source>
        <dbReference type="EMBL" id="AHG19289.1"/>
    </source>
</evidence>
<reference evidence="3 4" key="2">
    <citation type="submission" date="2015-03" db="EMBL/GenBank/DDBJ databases">
        <authorList>
            <person name="Chan K.-G."/>
        </authorList>
    </citation>
    <scope>NUCLEOTIDE SEQUENCE [LARGE SCALE GENOMIC DNA]</scope>
    <source>
        <strain evidence="3 4">RB-25</strain>
    </source>
</reference>
<comment type="similarity">
    <text evidence="1">Belongs to the sodium:galactoside symporter (TC 2.A.2) family.</text>
</comment>
<name>W0LA66_9GAMM</name>
<dbReference type="AlphaFoldDB" id="W0LA66"/>
<gene>
    <name evidence="3" type="ORF">Z042_06400</name>
</gene>
<reference evidence="3 4" key="1">
    <citation type="submission" date="2014-01" db="EMBL/GenBank/DDBJ databases">
        <title>Isolation of Serratia multitudinisentens RB-25 from Ex-Landfill site.</title>
        <authorList>
            <person name="Robson E.H.J."/>
        </authorList>
    </citation>
    <scope>NUCLEOTIDE SEQUENCE [LARGE SCALE GENOMIC DNA]</scope>
    <source>
        <strain evidence="3 4">RB-25</strain>
    </source>
</reference>
<feature type="transmembrane region" description="Helical" evidence="2">
    <location>
        <begin position="327"/>
        <end position="348"/>
    </location>
</feature>
<keyword evidence="2" id="KW-0472">Membrane</keyword>
<dbReference type="RefSeq" id="WP_024910073.1">
    <property type="nucleotide sequence ID" value="NZ_CP007044.2"/>
</dbReference>
<dbReference type="GO" id="GO:0006814">
    <property type="term" value="P:sodium ion transport"/>
    <property type="evidence" value="ECO:0007669"/>
    <property type="project" value="InterPro"/>
</dbReference>
<dbReference type="GO" id="GO:0008643">
    <property type="term" value="P:carbohydrate transport"/>
    <property type="evidence" value="ECO:0007669"/>
    <property type="project" value="InterPro"/>
</dbReference>
<evidence type="ECO:0000256" key="1">
    <source>
        <dbReference type="ARBA" id="ARBA00009617"/>
    </source>
</evidence>
<feature type="transmembrane region" description="Helical" evidence="2">
    <location>
        <begin position="185"/>
        <end position="206"/>
    </location>
</feature>
<feature type="transmembrane region" description="Helical" evidence="2">
    <location>
        <begin position="369"/>
        <end position="393"/>
    </location>
</feature>
<dbReference type="eggNOG" id="COG2211">
    <property type="taxonomic scope" value="Bacteria"/>
</dbReference>
<keyword evidence="2" id="KW-1133">Transmembrane helix</keyword>
<dbReference type="CDD" id="cd17332">
    <property type="entry name" value="MFS_MelB_like"/>
    <property type="match status" value="1"/>
</dbReference>
<feature type="transmembrane region" description="Helical" evidence="2">
    <location>
        <begin position="274"/>
        <end position="291"/>
    </location>
</feature>
<feature type="transmembrane region" description="Helical" evidence="2">
    <location>
        <begin position="413"/>
        <end position="435"/>
    </location>
</feature>
<keyword evidence="3" id="KW-0813">Transport</keyword>
<dbReference type="SUPFAM" id="SSF103473">
    <property type="entry name" value="MFS general substrate transporter"/>
    <property type="match status" value="1"/>
</dbReference>
<sequence length="455" mass="50660">MDIHQGKLSNSYIKIGTLEKIGYGFGDLASNLSFGFVSLFLLYFYTNIYGISAAEASLIFVIARVIDAIFNIFIGYAVDKTHSRHGKLRPYLLYGSIPLGILTILCFTTFGGELKFYYALVSYTIYCLAYTAVNTPYSALTNRLTQHEVSRSSLSVYRFVFAIIGYMIVSTSADALISRFTEQHTGYVFAVSCFALLATFFFLACFGMTKERVAADEDIAVSPTLKEMFTAVSRNIPLINLSLFTVFFYIAYTVWMAIAIYFIKYVIRDEGFTAKFFAIQSVAYVAGTVISEKLIAAMGKKNLTLLALAIGVIGLLMQYFLAGNNIWLIMGGVCLYSITLGMGFVTMWSMIADTVEYAEWQHNVRTEGAIYGFFNFITKIAMAIGGGCAGLMLDYFDYSSENISSSALEGINIMMTLFPAAMFFLGGIFVTFYSLNEKSYRDIIQKIALRKQSSL</sequence>
<feature type="transmembrane region" description="Helical" evidence="2">
    <location>
        <begin position="238"/>
        <end position="262"/>
    </location>
</feature>
<dbReference type="Gene3D" id="1.20.1250.20">
    <property type="entry name" value="MFS general substrate transporter like domains"/>
    <property type="match status" value="2"/>
</dbReference>
<dbReference type="GO" id="GO:0005886">
    <property type="term" value="C:plasma membrane"/>
    <property type="evidence" value="ECO:0007669"/>
    <property type="project" value="TreeGrafter"/>
</dbReference>
<accession>W0LA66</accession>
<keyword evidence="3" id="KW-0762">Sugar transport</keyword>
<feature type="transmembrane region" description="Helical" evidence="2">
    <location>
        <begin position="154"/>
        <end position="173"/>
    </location>
</feature>
<dbReference type="InterPro" id="IPR036259">
    <property type="entry name" value="MFS_trans_sf"/>
</dbReference>
<keyword evidence="2" id="KW-0812">Transmembrane</keyword>
<dbReference type="Pfam" id="PF13347">
    <property type="entry name" value="MFS_2"/>
    <property type="match status" value="1"/>
</dbReference>
<feature type="transmembrane region" description="Helical" evidence="2">
    <location>
        <begin position="21"/>
        <end position="45"/>
    </location>
</feature>
<dbReference type="PANTHER" id="PTHR11328:SF24">
    <property type="entry name" value="MAJOR FACILITATOR SUPERFAMILY (MFS) PROFILE DOMAIN-CONTAINING PROTEIN"/>
    <property type="match status" value="1"/>
</dbReference>
<dbReference type="PANTHER" id="PTHR11328">
    <property type="entry name" value="MAJOR FACILITATOR SUPERFAMILY DOMAIN-CONTAINING PROTEIN"/>
    <property type="match status" value="1"/>
</dbReference>
<dbReference type="NCBIfam" id="TIGR00792">
    <property type="entry name" value="gph"/>
    <property type="match status" value="1"/>
</dbReference>
<dbReference type="Proteomes" id="UP000019030">
    <property type="component" value="Chromosome"/>
</dbReference>
<dbReference type="PATRIC" id="fig|1441930.4.peg.1275"/>
<feature type="transmembrane region" description="Helical" evidence="2">
    <location>
        <begin position="303"/>
        <end position="321"/>
    </location>
</feature>
<keyword evidence="4" id="KW-1185">Reference proteome</keyword>
<dbReference type="InterPro" id="IPR001927">
    <property type="entry name" value="Na/Gal_symport"/>
</dbReference>
<protein>
    <submittedName>
        <fullName evidence="3">Sugar transporter</fullName>
    </submittedName>
</protein>
<dbReference type="OrthoDB" id="181905at2"/>
<dbReference type="GO" id="GO:0015293">
    <property type="term" value="F:symporter activity"/>
    <property type="evidence" value="ECO:0007669"/>
    <property type="project" value="InterPro"/>
</dbReference>
<organism evidence="3 4">
    <name type="scientific">Chania multitudinisentens RB-25</name>
    <dbReference type="NCBI Taxonomy" id="1441930"/>
    <lineage>
        <taxon>Bacteria</taxon>
        <taxon>Pseudomonadati</taxon>
        <taxon>Pseudomonadota</taxon>
        <taxon>Gammaproteobacteria</taxon>
        <taxon>Enterobacterales</taxon>
        <taxon>Yersiniaceae</taxon>
        <taxon>Chania</taxon>
    </lineage>
</organism>
<dbReference type="InterPro" id="IPR039672">
    <property type="entry name" value="MFS_2"/>
</dbReference>
<evidence type="ECO:0000256" key="2">
    <source>
        <dbReference type="SAM" id="Phobius"/>
    </source>
</evidence>